<evidence type="ECO:0000256" key="3">
    <source>
        <dbReference type="ARBA" id="ARBA00022833"/>
    </source>
</evidence>
<dbReference type="OrthoDB" id="661148at2759"/>
<keyword evidence="3" id="KW-0862">Zinc</keyword>
<feature type="region of interest" description="Disordered" evidence="4">
    <location>
        <begin position="284"/>
        <end position="314"/>
    </location>
</feature>
<evidence type="ECO:0000259" key="5">
    <source>
        <dbReference type="PROSITE" id="PS01357"/>
    </source>
</evidence>
<evidence type="ECO:0000313" key="6">
    <source>
        <dbReference type="EMBL" id="POY75298.1"/>
    </source>
</evidence>
<dbReference type="SMART" id="SM00291">
    <property type="entry name" value="ZnF_ZZ"/>
    <property type="match status" value="2"/>
</dbReference>
<dbReference type="EMBL" id="PJQD01000018">
    <property type="protein sequence ID" value="POY75298.1"/>
    <property type="molecule type" value="Genomic_DNA"/>
</dbReference>
<evidence type="ECO:0000256" key="1">
    <source>
        <dbReference type="ARBA" id="ARBA00022723"/>
    </source>
</evidence>
<feature type="domain" description="ZZ-type" evidence="5">
    <location>
        <begin position="578"/>
        <end position="604"/>
    </location>
</feature>
<dbReference type="GO" id="GO:0008270">
    <property type="term" value="F:zinc ion binding"/>
    <property type="evidence" value="ECO:0007669"/>
    <property type="project" value="UniProtKB-KW"/>
</dbReference>
<dbReference type="PROSITE" id="PS01357">
    <property type="entry name" value="ZF_ZZ_1"/>
    <property type="match status" value="1"/>
</dbReference>
<gene>
    <name evidence="6" type="ORF">BMF94_1669</name>
</gene>
<accession>A0A2S5BEU5</accession>
<dbReference type="InterPro" id="IPR043145">
    <property type="entry name" value="Znf_ZZ_sf"/>
</dbReference>
<evidence type="ECO:0000313" key="7">
    <source>
        <dbReference type="Proteomes" id="UP000237144"/>
    </source>
</evidence>
<dbReference type="SUPFAM" id="SSF57850">
    <property type="entry name" value="RING/U-box"/>
    <property type="match status" value="2"/>
</dbReference>
<dbReference type="AlphaFoldDB" id="A0A2S5BEU5"/>
<feature type="region of interest" description="Disordered" evidence="4">
    <location>
        <begin position="508"/>
        <end position="558"/>
    </location>
</feature>
<dbReference type="Pfam" id="PF00564">
    <property type="entry name" value="PB1"/>
    <property type="match status" value="1"/>
</dbReference>
<feature type="compositionally biased region" description="Low complexity" evidence="4">
    <location>
        <begin position="296"/>
        <end position="306"/>
    </location>
</feature>
<feature type="region of interest" description="Disordered" evidence="4">
    <location>
        <begin position="696"/>
        <end position="716"/>
    </location>
</feature>
<keyword evidence="1" id="KW-0479">Metal-binding</keyword>
<evidence type="ECO:0000256" key="4">
    <source>
        <dbReference type="SAM" id="MobiDB-lite"/>
    </source>
</evidence>
<dbReference type="Gene3D" id="3.10.20.90">
    <property type="entry name" value="Phosphatidylinositol 3-kinase Catalytic Subunit, Chain A, domain 1"/>
    <property type="match status" value="1"/>
</dbReference>
<organism evidence="6 7">
    <name type="scientific">Rhodotorula taiwanensis</name>
    <dbReference type="NCBI Taxonomy" id="741276"/>
    <lineage>
        <taxon>Eukaryota</taxon>
        <taxon>Fungi</taxon>
        <taxon>Dikarya</taxon>
        <taxon>Basidiomycota</taxon>
        <taxon>Pucciniomycotina</taxon>
        <taxon>Microbotryomycetes</taxon>
        <taxon>Sporidiobolales</taxon>
        <taxon>Sporidiobolaceae</taxon>
        <taxon>Rhodotorula</taxon>
    </lineage>
</organism>
<dbReference type="InterPro" id="IPR000433">
    <property type="entry name" value="Znf_ZZ"/>
</dbReference>
<feature type="compositionally biased region" description="Basic and acidic residues" evidence="4">
    <location>
        <begin position="526"/>
        <end position="545"/>
    </location>
</feature>
<dbReference type="STRING" id="741276.A0A2S5BEU5"/>
<sequence>MAADGAAPAAIVVKADVHGFQSHCRRITFADRSQLDNDVLHRKLATAFALQPGSFRLAYRDDDNDLIALATPADLLESLEYFSFGSSNASTSTSSQQKKAGTITMRLKILVDYDGPALSEAGTGLGSGPGGGGFSSVAPSRTGPLSVISHAETTISVAETDREGALARWKAEQDALAFQFSRVAVRDPPPGVDREEVRHFAAQEREYQRSRRNFERDERQRIQRRHRERNLEAMERNRERRILNELRHMNSGPTTPNATVPFLSTLHDGSSGDEWIRERAFDKSHGGLPDVDAASDRTTSSAAGRSLADGQAGPVELDAAGVSDDDDWDRETVSSFLPFRGDAARQLAIHNGGPSDAHPLVGYGRAGRMDVRELDHLHPNFASHFIATEHEIEQYLAPGVATPDGTGYPVEPGPSNGSGRLPFRSYYPHQRPQPSYPGFSPMFSSPPGSSTYSYAPDSQYGAIDGESIYRPTGSERARVDALFAPSEYASTSNGISTDAGVPNIASTADEERRAEALDATSVWSEELERSSENAQRRSSGTEDGRGTPGATDSATATTTATSNATLIQGDSASEDLSCAVCSDAITGIRYMCIQCDGYNMCEVCENDPGTKIAERKKRSASLSSRMWNRHANEYIPMLHDSNHVLLKIRPGATVPPTLALLAGRPAHAGPATPPVPIPPPPPPVSAPSTPLPFLGRTKHIPIRTPGDGPTRLTRPNREVDAPQQAPLVPGFTIPAISIPSVGVDIPAVNVPPVHVPAVHIPPVHLPPIQLGPPAPTPTISALHSRSADGSALLPYAVQPPSFRRFDSILERNHGVNCSHCGELIPTGHGEAGCHKCERDSARIHDPTHAFLRLTHRLQRPLPSLRSGLVPLLYLPLTPDSTTGSDNTQYEKTDGTESMVMQRPDRDRVVCDACGKLILEEWMMCCHCPVSFDLCRTCLVDRDASDLARHNPSHVFLQLKEKVDLELLKQVTRFTSRRPRGLIEWDLYA</sequence>
<dbReference type="Pfam" id="PF00569">
    <property type="entry name" value="ZZ"/>
    <property type="match status" value="1"/>
</dbReference>
<dbReference type="Gene3D" id="3.30.60.90">
    <property type="match status" value="1"/>
</dbReference>
<dbReference type="SUPFAM" id="SSF54277">
    <property type="entry name" value="CAD &amp; PB1 domains"/>
    <property type="match status" value="1"/>
</dbReference>
<proteinExistence type="predicted"/>
<dbReference type="Proteomes" id="UP000237144">
    <property type="component" value="Unassembled WGS sequence"/>
</dbReference>
<evidence type="ECO:0000256" key="2">
    <source>
        <dbReference type="ARBA" id="ARBA00022771"/>
    </source>
</evidence>
<keyword evidence="7" id="KW-1185">Reference proteome</keyword>
<keyword evidence="2" id="KW-0863">Zinc-finger</keyword>
<comment type="caution">
    <text evidence="6">The sequence shown here is derived from an EMBL/GenBank/DDBJ whole genome shotgun (WGS) entry which is preliminary data.</text>
</comment>
<name>A0A2S5BEU5_9BASI</name>
<protein>
    <recommendedName>
        <fullName evidence="5">ZZ-type domain-containing protein</fullName>
    </recommendedName>
</protein>
<dbReference type="InterPro" id="IPR000270">
    <property type="entry name" value="PB1_dom"/>
</dbReference>
<reference evidence="6 7" key="1">
    <citation type="journal article" date="2018" name="Front. Microbiol.">
        <title>Prospects for Fungal Bioremediation of Acidic Radioactive Waste Sites: Characterization and Genome Sequence of Rhodotorula taiwanensis MD1149.</title>
        <authorList>
            <person name="Tkavc R."/>
            <person name="Matrosova V.Y."/>
            <person name="Grichenko O.E."/>
            <person name="Gostincar C."/>
            <person name="Volpe R.P."/>
            <person name="Klimenkova P."/>
            <person name="Gaidamakova E.K."/>
            <person name="Zhou C.E."/>
            <person name="Stewart B.J."/>
            <person name="Lyman M.G."/>
            <person name="Malfatti S.A."/>
            <person name="Rubinfeld B."/>
            <person name="Courtot M."/>
            <person name="Singh J."/>
            <person name="Dalgard C.L."/>
            <person name="Hamilton T."/>
            <person name="Frey K.G."/>
            <person name="Gunde-Cimerman N."/>
            <person name="Dugan L."/>
            <person name="Daly M.J."/>
        </authorList>
    </citation>
    <scope>NUCLEOTIDE SEQUENCE [LARGE SCALE GENOMIC DNA]</scope>
    <source>
        <strain evidence="6 7">MD1149</strain>
    </source>
</reference>